<dbReference type="Proteomes" id="UP001152622">
    <property type="component" value="Chromosome 17"/>
</dbReference>
<comment type="caution">
    <text evidence="3">The sequence shown here is derived from an EMBL/GenBank/DDBJ whole genome shotgun (WGS) entry which is preliminary data.</text>
</comment>
<proteinExistence type="predicted"/>
<dbReference type="InterPro" id="IPR029526">
    <property type="entry name" value="PGBD"/>
</dbReference>
<name>A0A9Q1IFL8_SYNKA</name>
<accession>A0A9Q1IFL8</accession>
<evidence type="ECO:0000256" key="1">
    <source>
        <dbReference type="SAM" id="MobiDB-lite"/>
    </source>
</evidence>
<feature type="region of interest" description="Disordered" evidence="1">
    <location>
        <begin position="59"/>
        <end position="97"/>
    </location>
</feature>
<evidence type="ECO:0000313" key="4">
    <source>
        <dbReference type="Proteomes" id="UP001152622"/>
    </source>
</evidence>
<keyword evidence="4" id="KW-1185">Reference proteome</keyword>
<sequence length="188" mass="22566">MDDFSDLMRPFKKRWRLTATDLKSVEEPEDHQGMDFAEEDHLDDELTWAQLIDDQHQEVEDEGYEMDPYPVSCRGTTSVRPDHRRQPRQPEDNQDNQVARLVKRDAAWEKQVFHQPKVIRDYNKHMGGVDRSDQMIKMYEVLHKTQKWWKTLFFHFIDFAAVNSVLLFQQWQQCHATPGYESRFANYC</sequence>
<organism evidence="3 4">
    <name type="scientific">Synaphobranchus kaupii</name>
    <name type="common">Kaup's arrowtooth eel</name>
    <dbReference type="NCBI Taxonomy" id="118154"/>
    <lineage>
        <taxon>Eukaryota</taxon>
        <taxon>Metazoa</taxon>
        <taxon>Chordata</taxon>
        <taxon>Craniata</taxon>
        <taxon>Vertebrata</taxon>
        <taxon>Euteleostomi</taxon>
        <taxon>Actinopterygii</taxon>
        <taxon>Neopterygii</taxon>
        <taxon>Teleostei</taxon>
        <taxon>Anguilliformes</taxon>
        <taxon>Synaphobranchidae</taxon>
        <taxon>Synaphobranchus</taxon>
    </lineage>
</organism>
<dbReference type="Pfam" id="PF13843">
    <property type="entry name" value="DDE_Tnp_1_7"/>
    <property type="match status" value="1"/>
</dbReference>
<dbReference type="PANTHER" id="PTHR46599">
    <property type="entry name" value="PIGGYBAC TRANSPOSABLE ELEMENT-DERIVED PROTEIN 4"/>
    <property type="match status" value="1"/>
</dbReference>
<evidence type="ECO:0000313" key="3">
    <source>
        <dbReference type="EMBL" id="KAJ8338790.1"/>
    </source>
</evidence>
<dbReference type="OrthoDB" id="122438at2759"/>
<reference evidence="3" key="1">
    <citation type="journal article" date="2023" name="Science">
        <title>Genome structures resolve the early diversification of teleost fishes.</title>
        <authorList>
            <person name="Parey E."/>
            <person name="Louis A."/>
            <person name="Montfort J."/>
            <person name="Bouchez O."/>
            <person name="Roques C."/>
            <person name="Iampietro C."/>
            <person name="Lluch J."/>
            <person name="Castinel A."/>
            <person name="Donnadieu C."/>
            <person name="Desvignes T."/>
            <person name="Floi Bucao C."/>
            <person name="Jouanno E."/>
            <person name="Wen M."/>
            <person name="Mejri S."/>
            <person name="Dirks R."/>
            <person name="Jansen H."/>
            <person name="Henkel C."/>
            <person name="Chen W.J."/>
            <person name="Zahm M."/>
            <person name="Cabau C."/>
            <person name="Klopp C."/>
            <person name="Thompson A.W."/>
            <person name="Robinson-Rechavi M."/>
            <person name="Braasch I."/>
            <person name="Lecointre G."/>
            <person name="Bobe J."/>
            <person name="Postlethwait J.H."/>
            <person name="Berthelot C."/>
            <person name="Roest Crollius H."/>
            <person name="Guiguen Y."/>
        </authorList>
    </citation>
    <scope>NUCLEOTIDE SEQUENCE</scope>
    <source>
        <strain evidence="3">WJC10195</strain>
    </source>
</reference>
<dbReference type="PANTHER" id="PTHR46599:SF3">
    <property type="entry name" value="PIGGYBAC TRANSPOSABLE ELEMENT-DERIVED PROTEIN 4"/>
    <property type="match status" value="1"/>
</dbReference>
<dbReference type="AlphaFoldDB" id="A0A9Q1IFL8"/>
<gene>
    <name evidence="3" type="ORF">SKAU_G00355760</name>
</gene>
<dbReference type="EMBL" id="JAINUF010000017">
    <property type="protein sequence ID" value="KAJ8338790.1"/>
    <property type="molecule type" value="Genomic_DNA"/>
</dbReference>
<feature type="domain" description="PiggyBac transposable element-derived protein" evidence="2">
    <location>
        <begin position="101"/>
        <end position="164"/>
    </location>
</feature>
<protein>
    <recommendedName>
        <fullName evidence="2">PiggyBac transposable element-derived protein domain-containing protein</fullName>
    </recommendedName>
</protein>
<evidence type="ECO:0000259" key="2">
    <source>
        <dbReference type="Pfam" id="PF13843"/>
    </source>
</evidence>